<proteinExistence type="predicted"/>
<feature type="region of interest" description="Disordered" evidence="1">
    <location>
        <begin position="1"/>
        <end position="48"/>
    </location>
</feature>
<dbReference type="AlphaFoldDB" id="A0A6N7C198"/>
<organism evidence="2 3">
    <name type="scientific">Psychrobacter nivimaris</name>
    <dbReference type="NCBI Taxonomy" id="281738"/>
    <lineage>
        <taxon>Bacteria</taxon>
        <taxon>Pseudomonadati</taxon>
        <taxon>Pseudomonadota</taxon>
        <taxon>Gammaproteobacteria</taxon>
        <taxon>Moraxellales</taxon>
        <taxon>Moraxellaceae</taxon>
        <taxon>Psychrobacter</taxon>
    </lineage>
</organism>
<feature type="compositionally biased region" description="Polar residues" evidence="1">
    <location>
        <begin position="1"/>
        <end position="15"/>
    </location>
</feature>
<keyword evidence="3" id="KW-1185">Reference proteome</keyword>
<dbReference type="Proteomes" id="UP000471465">
    <property type="component" value="Unassembled WGS sequence"/>
</dbReference>
<protein>
    <submittedName>
        <fullName evidence="2">Uncharacterized protein</fullName>
    </submittedName>
</protein>
<evidence type="ECO:0000313" key="2">
    <source>
        <dbReference type="EMBL" id="KAF0569113.1"/>
    </source>
</evidence>
<gene>
    <name evidence="2" type="ORF">FQV37_306</name>
</gene>
<reference evidence="2 3" key="1">
    <citation type="submission" date="2019-09" db="EMBL/GenBank/DDBJ databases">
        <title>Draft genome sequence of Psychrobacter nivimaris LAMA 639, in search for biotechnological relevant genes.</title>
        <authorList>
            <person name="Lima A.O.S."/>
            <person name="Staloch B.E.K."/>
            <person name="Freitas R.C."/>
            <person name="Niero H."/>
            <person name="Silva M.A.C."/>
        </authorList>
    </citation>
    <scope>NUCLEOTIDE SEQUENCE [LARGE SCALE GENOMIC DNA]</scope>
    <source>
        <strain evidence="2 3">LAMA 639</strain>
    </source>
</reference>
<name>A0A6N7C198_9GAMM</name>
<comment type="caution">
    <text evidence="2">The sequence shown here is derived from an EMBL/GenBank/DDBJ whole genome shotgun (WGS) entry which is preliminary data.</text>
</comment>
<dbReference type="RefSeq" id="WP_102094353.1">
    <property type="nucleotide sequence ID" value="NZ_VZIZ01000013.1"/>
</dbReference>
<evidence type="ECO:0000256" key="1">
    <source>
        <dbReference type="SAM" id="MobiDB-lite"/>
    </source>
</evidence>
<accession>A0A6N7C198</accession>
<feature type="compositionally biased region" description="Polar residues" evidence="1">
    <location>
        <begin position="23"/>
        <end position="48"/>
    </location>
</feature>
<evidence type="ECO:0000313" key="3">
    <source>
        <dbReference type="Proteomes" id="UP000471465"/>
    </source>
</evidence>
<sequence>MTDLNTSNKGNLKQDSLNKDDNQSATQTSLNKQDTSMQENNRQQINSQQVSIKSWSQKILVVILCAASFYGGWKSYESNMVNDCTANGGQMVEGQKTMICQLS</sequence>
<dbReference type="EMBL" id="VZIZ01000013">
    <property type="protein sequence ID" value="KAF0569113.1"/>
    <property type="molecule type" value="Genomic_DNA"/>
</dbReference>